<accession>A0A2M7DDD6</accession>
<gene>
    <name evidence="1" type="ORF">COS21_02990</name>
</gene>
<comment type="caution">
    <text evidence="1">The sequence shown here is derived from an EMBL/GenBank/DDBJ whole genome shotgun (WGS) entry which is preliminary data.</text>
</comment>
<dbReference type="AlphaFoldDB" id="A0A2M7DDD6"/>
<dbReference type="Proteomes" id="UP000229030">
    <property type="component" value="Unassembled WGS sequence"/>
</dbReference>
<name>A0A2M7DDD6_9BACT</name>
<evidence type="ECO:0000313" key="2">
    <source>
        <dbReference type="Proteomes" id="UP000229030"/>
    </source>
</evidence>
<evidence type="ECO:0000313" key="1">
    <source>
        <dbReference type="EMBL" id="PIV46872.1"/>
    </source>
</evidence>
<dbReference type="EMBL" id="PETV01000079">
    <property type="protein sequence ID" value="PIV46872.1"/>
    <property type="molecule type" value="Genomic_DNA"/>
</dbReference>
<organism evidence="1 2">
    <name type="scientific">bacterium (Candidatus Gribaldobacteria) CG02_land_8_20_14_3_00_41_15</name>
    <dbReference type="NCBI Taxonomy" id="2014270"/>
    <lineage>
        <taxon>Bacteria</taxon>
        <taxon>Candidatus Gribaldobacteria</taxon>
    </lineage>
</organism>
<protein>
    <submittedName>
        <fullName evidence="1">Uncharacterized protein</fullName>
    </submittedName>
</protein>
<sequence length="152" mass="17099">MCAHGRAGQTQHLFFWRRISQSEIRNSAAAKARAGREFLSPPTPFLSRPARAVRSFAQNKSELFCKGSSKQEIAIFQPTKSTVLPVGLRLSARRYGSPFERSSRLCKNTTANFLLFANGETSKFPLRRRRSKKATIFLSRRGSCSKAMTINL</sequence>
<reference evidence="2" key="1">
    <citation type="submission" date="2017-09" db="EMBL/GenBank/DDBJ databases">
        <title>Depth-based differentiation of microbial function through sediment-hosted aquifers and enrichment of novel symbionts in the deep terrestrial subsurface.</title>
        <authorList>
            <person name="Probst A.J."/>
            <person name="Ladd B."/>
            <person name="Jarett J.K."/>
            <person name="Geller-Mcgrath D.E."/>
            <person name="Sieber C.M.K."/>
            <person name="Emerson J.B."/>
            <person name="Anantharaman K."/>
            <person name="Thomas B.C."/>
            <person name="Malmstrom R."/>
            <person name="Stieglmeier M."/>
            <person name="Klingl A."/>
            <person name="Woyke T."/>
            <person name="Ryan C.M."/>
            <person name="Banfield J.F."/>
        </authorList>
    </citation>
    <scope>NUCLEOTIDE SEQUENCE [LARGE SCALE GENOMIC DNA]</scope>
</reference>
<proteinExistence type="predicted"/>